<gene>
    <name evidence="1" type="ORF">SUNI508_13904</name>
</gene>
<accession>A0ABR2VA28</accession>
<keyword evidence="2" id="KW-1185">Reference proteome</keyword>
<sequence length="125" mass="14051">MLRHSSLTNDIQNGDSFIDWDGLPKRDYTGTVSVLLPNLIDIALLQTLSITTRPRLVRILPHALLKLDCFGGYSDEQIPTSRTILLYAYVDVRDKLIGKTNGAESLPHDEGEPYILELLFALRVD</sequence>
<proteinExistence type="predicted"/>
<reference evidence="1 2" key="1">
    <citation type="journal article" date="2024" name="J. Plant Pathol.">
        <title>Sequence and assembly of the genome of Seiridium unicorne, isolate CBS 538.82, causal agent of cypress canker disease.</title>
        <authorList>
            <person name="Scali E."/>
            <person name="Rocca G.D."/>
            <person name="Danti R."/>
            <person name="Garbelotto M."/>
            <person name="Barberini S."/>
            <person name="Baroncelli R."/>
            <person name="Emiliani G."/>
        </authorList>
    </citation>
    <scope>NUCLEOTIDE SEQUENCE [LARGE SCALE GENOMIC DNA]</scope>
    <source>
        <strain evidence="1 2">BM-138-508</strain>
    </source>
</reference>
<comment type="caution">
    <text evidence="1">The sequence shown here is derived from an EMBL/GenBank/DDBJ whole genome shotgun (WGS) entry which is preliminary data.</text>
</comment>
<protein>
    <submittedName>
        <fullName evidence="1">Uncharacterized protein</fullName>
    </submittedName>
</protein>
<dbReference type="Proteomes" id="UP001408356">
    <property type="component" value="Unassembled WGS sequence"/>
</dbReference>
<evidence type="ECO:0000313" key="1">
    <source>
        <dbReference type="EMBL" id="KAK9423732.1"/>
    </source>
</evidence>
<organism evidence="1 2">
    <name type="scientific">Seiridium unicorne</name>
    <dbReference type="NCBI Taxonomy" id="138068"/>
    <lineage>
        <taxon>Eukaryota</taxon>
        <taxon>Fungi</taxon>
        <taxon>Dikarya</taxon>
        <taxon>Ascomycota</taxon>
        <taxon>Pezizomycotina</taxon>
        <taxon>Sordariomycetes</taxon>
        <taxon>Xylariomycetidae</taxon>
        <taxon>Amphisphaeriales</taxon>
        <taxon>Sporocadaceae</taxon>
        <taxon>Seiridium</taxon>
    </lineage>
</organism>
<evidence type="ECO:0000313" key="2">
    <source>
        <dbReference type="Proteomes" id="UP001408356"/>
    </source>
</evidence>
<dbReference type="EMBL" id="JARVKF010000058">
    <property type="protein sequence ID" value="KAK9423732.1"/>
    <property type="molecule type" value="Genomic_DNA"/>
</dbReference>
<name>A0ABR2VA28_9PEZI</name>